<feature type="domain" description="Metaxin glutathione S-transferase" evidence="1">
    <location>
        <begin position="162"/>
        <end position="222"/>
    </location>
</feature>
<dbReference type="Pfam" id="PF17171">
    <property type="entry name" value="GST_C_6"/>
    <property type="match status" value="1"/>
</dbReference>
<dbReference type="CDD" id="cd03193">
    <property type="entry name" value="GST_C_Metaxin"/>
    <property type="match status" value="1"/>
</dbReference>
<dbReference type="InterPro" id="IPR012336">
    <property type="entry name" value="Thioredoxin-like_fold"/>
</dbReference>
<feature type="domain" description="Thioredoxin-like fold" evidence="2">
    <location>
        <begin position="18"/>
        <end position="111"/>
    </location>
</feature>
<evidence type="ECO:0000313" key="3">
    <source>
        <dbReference type="EMBL" id="MFD1508321.1"/>
    </source>
</evidence>
<dbReference type="InterPro" id="IPR040079">
    <property type="entry name" value="Glutathione_S-Trfase"/>
</dbReference>
<dbReference type="SUPFAM" id="SSF52833">
    <property type="entry name" value="Thioredoxin-like"/>
    <property type="match status" value="1"/>
</dbReference>
<dbReference type="Gene3D" id="1.20.1050.10">
    <property type="match status" value="1"/>
</dbReference>
<dbReference type="PANTHER" id="PTHR12289">
    <property type="entry name" value="METAXIN RELATED"/>
    <property type="match status" value="1"/>
</dbReference>
<dbReference type="RefSeq" id="WP_379912828.1">
    <property type="nucleotide sequence ID" value="NZ_JBHUDD010000027.1"/>
</dbReference>
<dbReference type="SFLD" id="SFLDS00019">
    <property type="entry name" value="Glutathione_Transferase_(cytos"/>
    <property type="match status" value="1"/>
</dbReference>
<dbReference type="PANTHER" id="PTHR12289:SF41">
    <property type="entry name" value="FAILED AXON CONNECTIONS-RELATED"/>
    <property type="match status" value="1"/>
</dbReference>
<dbReference type="Proteomes" id="UP001597186">
    <property type="component" value="Unassembled WGS sequence"/>
</dbReference>
<name>A0ABW4ECF8_9RHOB</name>
<accession>A0ABW4ECF8</accession>
<keyword evidence="4" id="KW-1185">Reference proteome</keyword>
<comment type="caution">
    <text evidence="3">The sequence shown here is derived from an EMBL/GenBank/DDBJ whole genome shotgun (WGS) entry which is preliminary data.</text>
</comment>
<dbReference type="InterPro" id="IPR036249">
    <property type="entry name" value="Thioredoxin-like_sf"/>
</dbReference>
<dbReference type="InterPro" id="IPR026928">
    <property type="entry name" value="FAX/IsoI-like"/>
</dbReference>
<dbReference type="SUPFAM" id="SSF47616">
    <property type="entry name" value="GST C-terminal domain-like"/>
    <property type="match status" value="1"/>
</dbReference>
<reference evidence="4" key="1">
    <citation type="journal article" date="2019" name="Int. J. Syst. Evol. Microbiol.">
        <title>The Global Catalogue of Microorganisms (GCM) 10K type strain sequencing project: providing services to taxonomists for standard genome sequencing and annotation.</title>
        <authorList>
            <consortium name="The Broad Institute Genomics Platform"/>
            <consortium name="The Broad Institute Genome Sequencing Center for Infectious Disease"/>
            <person name="Wu L."/>
            <person name="Ma J."/>
        </authorList>
    </citation>
    <scope>NUCLEOTIDE SEQUENCE [LARGE SCALE GENOMIC DNA]</scope>
    <source>
        <strain evidence="4">CGMCC 1.12477</strain>
    </source>
</reference>
<evidence type="ECO:0000259" key="2">
    <source>
        <dbReference type="Pfam" id="PF17172"/>
    </source>
</evidence>
<evidence type="ECO:0000259" key="1">
    <source>
        <dbReference type="Pfam" id="PF17171"/>
    </source>
</evidence>
<evidence type="ECO:0000313" key="4">
    <source>
        <dbReference type="Proteomes" id="UP001597186"/>
    </source>
</evidence>
<dbReference type="InterPro" id="IPR050931">
    <property type="entry name" value="Mito_Protein_Transport_Metaxin"/>
</dbReference>
<organism evidence="3 4">
    <name type="scientific">Lacimonas salitolerans</name>
    <dbReference type="NCBI Taxonomy" id="1323750"/>
    <lineage>
        <taxon>Bacteria</taxon>
        <taxon>Pseudomonadati</taxon>
        <taxon>Pseudomonadota</taxon>
        <taxon>Alphaproteobacteria</taxon>
        <taxon>Rhodobacterales</taxon>
        <taxon>Paracoccaceae</taxon>
        <taxon>Lacimonas</taxon>
    </lineage>
</organism>
<dbReference type="Pfam" id="PF17172">
    <property type="entry name" value="GST_N_4"/>
    <property type="match status" value="1"/>
</dbReference>
<dbReference type="SFLD" id="SFLDG01180">
    <property type="entry name" value="SUF1"/>
    <property type="match status" value="1"/>
</dbReference>
<sequence length="236" mass="26103">MLRLHCFAPAMGMISPSPFSVKSLALLEIAGLTYERVAGDPRRAPKKKLPFLRDAGKTIPDSHLTQQHLTQAHGVDLDAHLSDHEHAIATGFRALIEDQLCWVLVHSRWIDNPDATRDAFFKPVPALIRPVVFAMVQRYVHRSLNSQGMGRHNGAQIYRFGDEALSALANYLGDKPYLMGAQPSAIDTSLFGMLESILTPALDTPLKQAALAHPTLVAYHQRFEAEQVPDLRAKAV</sequence>
<dbReference type="EMBL" id="JBHUDD010000027">
    <property type="protein sequence ID" value="MFD1508321.1"/>
    <property type="molecule type" value="Genomic_DNA"/>
</dbReference>
<dbReference type="InterPro" id="IPR033468">
    <property type="entry name" value="Metaxin_GST"/>
</dbReference>
<dbReference type="SFLD" id="SFLDG01200">
    <property type="entry name" value="SUF1.1"/>
    <property type="match status" value="1"/>
</dbReference>
<gene>
    <name evidence="3" type="ORF">ACFTOW_02760</name>
</gene>
<dbReference type="Gene3D" id="3.40.30.10">
    <property type="entry name" value="Glutaredoxin"/>
    <property type="match status" value="1"/>
</dbReference>
<proteinExistence type="predicted"/>
<protein>
    <submittedName>
        <fullName evidence="3">Glutathione S-transferase family protein</fullName>
    </submittedName>
</protein>
<dbReference type="InterPro" id="IPR036282">
    <property type="entry name" value="Glutathione-S-Trfase_C_sf"/>
</dbReference>